<keyword evidence="2" id="KW-1185">Reference proteome</keyword>
<accession>A0A8S1APX7</accession>
<evidence type="ECO:0000313" key="1">
    <source>
        <dbReference type="EMBL" id="CAB3246934.1"/>
    </source>
</evidence>
<dbReference type="GO" id="GO:0003676">
    <property type="term" value="F:nucleic acid binding"/>
    <property type="evidence" value="ECO:0007669"/>
    <property type="project" value="InterPro"/>
</dbReference>
<name>A0A8S1APX7_ARCPL</name>
<dbReference type="OrthoDB" id="5984724at2759"/>
<gene>
    <name evidence="1" type="ORF">APLA_LOCUS11107</name>
</gene>
<dbReference type="Proteomes" id="UP000494106">
    <property type="component" value="Unassembled WGS sequence"/>
</dbReference>
<dbReference type="GO" id="GO:0008270">
    <property type="term" value="F:zinc ion binding"/>
    <property type="evidence" value="ECO:0007669"/>
    <property type="project" value="InterPro"/>
</dbReference>
<reference evidence="1 2" key="1">
    <citation type="submission" date="2020-04" db="EMBL/GenBank/DDBJ databases">
        <authorList>
            <person name="Wallbank WR R."/>
            <person name="Pardo Diaz C."/>
            <person name="Kozak K."/>
            <person name="Martin S."/>
            <person name="Jiggins C."/>
            <person name="Moest M."/>
            <person name="Warren A I."/>
            <person name="Byers J.R.P. K."/>
            <person name="Montejo-Kovacevich G."/>
            <person name="Yen C E."/>
        </authorList>
    </citation>
    <scope>NUCLEOTIDE SEQUENCE [LARGE SCALE GENOMIC DNA]</scope>
</reference>
<protein>
    <recommendedName>
        <fullName evidence="3">CCHC-type domain-containing protein</fullName>
    </recommendedName>
</protein>
<dbReference type="EMBL" id="CADEBC010000529">
    <property type="protein sequence ID" value="CAB3246934.1"/>
    <property type="molecule type" value="Genomic_DNA"/>
</dbReference>
<dbReference type="PANTHER" id="PTHR47331">
    <property type="entry name" value="PHD-TYPE DOMAIN-CONTAINING PROTEIN"/>
    <property type="match status" value="1"/>
</dbReference>
<proteinExistence type="predicted"/>
<dbReference type="AlphaFoldDB" id="A0A8S1APX7"/>
<organism evidence="1 2">
    <name type="scientific">Arctia plantaginis</name>
    <name type="common">Wood tiger moth</name>
    <name type="synonym">Phalaena plantaginis</name>
    <dbReference type="NCBI Taxonomy" id="874455"/>
    <lineage>
        <taxon>Eukaryota</taxon>
        <taxon>Metazoa</taxon>
        <taxon>Ecdysozoa</taxon>
        <taxon>Arthropoda</taxon>
        <taxon>Hexapoda</taxon>
        <taxon>Insecta</taxon>
        <taxon>Pterygota</taxon>
        <taxon>Neoptera</taxon>
        <taxon>Endopterygota</taxon>
        <taxon>Lepidoptera</taxon>
        <taxon>Glossata</taxon>
        <taxon>Ditrysia</taxon>
        <taxon>Noctuoidea</taxon>
        <taxon>Erebidae</taxon>
        <taxon>Arctiinae</taxon>
        <taxon>Arctia</taxon>
    </lineage>
</organism>
<dbReference type="SUPFAM" id="SSF57756">
    <property type="entry name" value="Retrovirus zinc finger-like domains"/>
    <property type="match status" value="1"/>
</dbReference>
<dbReference type="InterPro" id="IPR036875">
    <property type="entry name" value="Znf_CCHC_sf"/>
</dbReference>
<sequence length="130" mass="14709">MTPINCHPSSYFASFWKGVFVLDEKHTLSHCKLFGRYTPSQRSEFAKTNNLCFNCLATGHSVRQCRIPTSCQICKKRHHSLIHETKETRKSTGTTMGNTESLQAREPGVVLHTNMEKNGDEETDVTMMAS</sequence>
<evidence type="ECO:0008006" key="3">
    <source>
        <dbReference type="Google" id="ProtNLM"/>
    </source>
</evidence>
<comment type="caution">
    <text evidence="1">The sequence shown here is derived from an EMBL/GenBank/DDBJ whole genome shotgun (WGS) entry which is preliminary data.</text>
</comment>
<evidence type="ECO:0000313" key="2">
    <source>
        <dbReference type="Proteomes" id="UP000494106"/>
    </source>
</evidence>
<dbReference type="PANTHER" id="PTHR47331:SF1">
    <property type="entry name" value="GAG-LIKE PROTEIN"/>
    <property type="match status" value="1"/>
</dbReference>